<gene>
    <name evidence="1" type="ORF">COU30_01185</name>
</gene>
<evidence type="ECO:0000313" key="1">
    <source>
        <dbReference type="EMBL" id="PIR77671.1"/>
    </source>
</evidence>
<proteinExistence type="predicted"/>
<name>A0A2M6P1U7_9BACT</name>
<accession>A0A2M6P1U7</accession>
<comment type="caution">
    <text evidence="1">The sequence shown here is derived from an EMBL/GenBank/DDBJ whole genome shotgun (WGS) entry which is preliminary data.</text>
</comment>
<reference evidence="2" key="1">
    <citation type="submission" date="2017-09" db="EMBL/GenBank/DDBJ databases">
        <title>Depth-based differentiation of microbial function through sediment-hosted aquifers and enrichment of novel symbionts in the deep terrestrial subsurface.</title>
        <authorList>
            <person name="Probst A.J."/>
            <person name="Ladd B."/>
            <person name="Jarett J.K."/>
            <person name="Geller-Mcgrath D.E."/>
            <person name="Sieber C.M.K."/>
            <person name="Emerson J.B."/>
            <person name="Anantharaman K."/>
            <person name="Thomas B.C."/>
            <person name="Malmstrom R."/>
            <person name="Stieglmeier M."/>
            <person name="Klingl A."/>
            <person name="Woyke T."/>
            <person name="Ryan C.M."/>
            <person name="Banfield J.F."/>
        </authorList>
    </citation>
    <scope>NUCLEOTIDE SEQUENCE [LARGE SCALE GENOMIC DNA]</scope>
</reference>
<sequence>KTPHSSEYEITLKTTETCRLTKENIENKEYVVGGANTELLGLTITAADDNQTFLLDKPQTVPCAVIDGVTNDPTILDIRVNTSGIMVMLPGGTRAFISEDNEVFHVQFSPY</sequence>
<protein>
    <submittedName>
        <fullName evidence="1">Uncharacterized protein</fullName>
    </submittedName>
</protein>
<dbReference type="AlphaFoldDB" id="A0A2M6P1U7"/>
<organism evidence="1 2">
    <name type="scientific">Candidatus Magasanikbacteria bacterium CG10_big_fil_rev_8_21_14_0_10_38_6</name>
    <dbReference type="NCBI Taxonomy" id="1974647"/>
    <lineage>
        <taxon>Bacteria</taxon>
        <taxon>Candidatus Magasanikiibacteriota</taxon>
    </lineage>
</organism>
<feature type="non-terminal residue" evidence="1">
    <location>
        <position position="1"/>
    </location>
</feature>
<dbReference type="EMBL" id="PFBW01000052">
    <property type="protein sequence ID" value="PIR77671.1"/>
    <property type="molecule type" value="Genomic_DNA"/>
</dbReference>
<evidence type="ECO:0000313" key="2">
    <source>
        <dbReference type="Proteomes" id="UP000228528"/>
    </source>
</evidence>
<dbReference type="Proteomes" id="UP000228528">
    <property type="component" value="Unassembled WGS sequence"/>
</dbReference>